<protein>
    <recommendedName>
        <fullName evidence="6">Translational machinery protein</fullName>
    </recommendedName>
</protein>
<evidence type="ECO:0000313" key="5">
    <source>
        <dbReference type="Proteomes" id="UP000185680"/>
    </source>
</evidence>
<evidence type="ECO:0000313" key="4">
    <source>
        <dbReference type="Proteomes" id="UP000185657"/>
    </source>
</evidence>
<dbReference type="EMBL" id="CP017476">
    <property type="protein sequence ID" value="AOW11602.1"/>
    <property type="molecule type" value="Genomic_DNA"/>
</dbReference>
<dbReference type="AlphaFoldDB" id="A0A167HKH7"/>
<sequence length="149" mass="16553">MSTFHAIVWIDRREAHVIMFDREHIESERIKSRSHHKATGGHVGSNHQMHGRGPLVSGSHSADGGHITPDDHFYHEVAQALLGAHEVLVTGPAQARDEFRAHCARHDPAVDKAIVDVIASDHPSDGQLVAMARQYFLKHDRFAADPAQR</sequence>
<dbReference type="Proteomes" id="UP000185657">
    <property type="component" value="Unassembled WGS sequence"/>
</dbReference>
<evidence type="ECO:0000256" key="1">
    <source>
        <dbReference type="SAM" id="MobiDB-lite"/>
    </source>
</evidence>
<feature type="region of interest" description="Disordered" evidence="1">
    <location>
        <begin position="28"/>
        <end position="52"/>
    </location>
</feature>
<dbReference type="SUPFAM" id="SSF53137">
    <property type="entry name" value="Translational machinery components"/>
    <property type="match status" value="1"/>
</dbReference>
<proteinExistence type="predicted"/>
<dbReference type="RefSeq" id="WP_066091386.1">
    <property type="nucleotide sequence ID" value="NZ_CP017476.1"/>
</dbReference>
<dbReference type="Gene3D" id="3.30.420.60">
    <property type="entry name" value="eRF1 domain 2"/>
    <property type="match status" value="1"/>
</dbReference>
<reference evidence="3 4" key="1">
    <citation type="submission" date="2016-02" db="EMBL/GenBank/DDBJ databases">
        <title>Draft genome sequence of Hydrogenophaga sp. LPB0072.</title>
        <authorList>
            <person name="Shin S.-K."/>
            <person name="Yi H."/>
        </authorList>
    </citation>
    <scope>NUCLEOTIDE SEQUENCE [LARGE SCALE GENOMIC DNA]</scope>
    <source>
        <strain evidence="3 4">LPB0072</strain>
    </source>
</reference>
<name>A0A167HKH7_9BURK</name>
<dbReference type="InterPro" id="IPR042226">
    <property type="entry name" value="eFR1_2_sf"/>
</dbReference>
<keyword evidence="4" id="KW-1185">Reference proteome</keyword>
<organism evidence="2 5">
    <name type="scientific">Hydrogenophaga crassostreae</name>
    <dbReference type="NCBI Taxonomy" id="1763535"/>
    <lineage>
        <taxon>Bacteria</taxon>
        <taxon>Pseudomonadati</taxon>
        <taxon>Pseudomonadota</taxon>
        <taxon>Betaproteobacteria</taxon>
        <taxon>Burkholderiales</taxon>
        <taxon>Comamonadaceae</taxon>
        <taxon>Hydrogenophaga</taxon>
    </lineage>
</organism>
<gene>
    <name evidence="2" type="ORF">LPB072_00745</name>
    <name evidence="3" type="ORF">LPB72_13095</name>
</gene>
<evidence type="ECO:0008006" key="6">
    <source>
        <dbReference type="Google" id="ProtNLM"/>
    </source>
</evidence>
<dbReference type="OrthoDB" id="8562324at2"/>
<evidence type="ECO:0000313" key="2">
    <source>
        <dbReference type="EMBL" id="AOW11602.1"/>
    </source>
</evidence>
<dbReference type="STRING" id="1763535.LPB072_00745"/>
<dbReference type="KEGG" id="hyl:LPB072_00745"/>
<accession>A0A167HKH7</accession>
<dbReference type="EMBL" id="LVWD01000019">
    <property type="protein sequence ID" value="OAD41356.1"/>
    <property type="molecule type" value="Genomic_DNA"/>
</dbReference>
<reference evidence="2 5" key="2">
    <citation type="submission" date="2016-10" db="EMBL/GenBank/DDBJ databases">
        <title>Hydorgenophaga sp. LPB0072 isolated from gastropod.</title>
        <authorList>
            <person name="Kim E."/>
            <person name="Yi H."/>
        </authorList>
    </citation>
    <scope>NUCLEOTIDE SEQUENCE [LARGE SCALE GENOMIC DNA]</scope>
    <source>
        <strain evidence="2 5">LPB0072</strain>
    </source>
</reference>
<evidence type="ECO:0000313" key="3">
    <source>
        <dbReference type="EMBL" id="OAD41356.1"/>
    </source>
</evidence>
<dbReference type="Proteomes" id="UP000185680">
    <property type="component" value="Chromosome"/>
</dbReference>